<dbReference type="Gene3D" id="1.10.8.60">
    <property type="match status" value="1"/>
</dbReference>
<dbReference type="Gene3D" id="3.40.50.300">
    <property type="entry name" value="P-loop containing nucleotide triphosphate hydrolases"/>
    <property type="match status" value="1"/>
</dbReference>
<feature type="domain" description="AAA+ ATPase" evidence="6">
    <location>
        <begin position="685"/>
        <end position="824"/>
    </location>
</feature>
<dbReference type="Gene3D" id="2.160.20.10">
    <property type="entry name" value="Single-stranded right-handed beta-helix, Pectin lyase-like"/>
    <property type="match status" value="3"/>
</dbReference>
<feature type="region of interest" description="Disordered" evidence="5">
    <location>
        <begin position="236"/>
        <end position="265"/>
    </location>
</feature>
<keyword evidence="4" id="KW-0175">Coiled coil</keyword>
<dbReference type="InterPro" id="IPR006626">
    <property type="entry name" value="PbH1"/>
</dbReference>
<comment type="caution">
    <text evidence="7">The sequence shown here is derived from an EMBL/GenBank/DDBJ whole genome shotgun (WGS) entry which is preliminary data.</text>
</comment>
<dbReference type="SUPFAM" id="SSF51126">
    <property type="entry name" value="Pectin lyase-like"/>
    <property type="match status" value="3"/>
</dbReference>
<dbReference type="EMBL" id="VKLS01000007">
    <property type="protein sequence ID" value="TSB43954.1"/>
    <property type="molecule type" value="Genomic_DNA"/>
</dbReference>
<dbReference type="SMART" id="SM00710">
    <property type="entry name" value="PbH1"/>
    <property type="match status" value="15"/>
</dbReference>
<sequence>MIGRSSGAAALRVGARGWGGHRTIGAALRAAGPGTVVSVQPGTYTENIILERDISIVAEQGAGTVRLVASRGTPLTVLGGAGEVRGLTVQGIDPDQPAVAVTGGTAVLDGCEITGGRVEVTGTAAPTLRDCRVHGAGGPAVRLSGDSRATLERVTVTDTGGTALLVEHGADATVTGLSVNTAAGHGVLMRGPATGSFTDCEITRTTKAALAVEDDARPVLRSCRLTDGAAQGVLVTSSATGATPAPAPDDTDAGSGPEGDAGASGNTAGVLLHDCEIARSGTAGVQAAGPVLLTLRSCRIDESGGVGVLAAQGAVLRLDATTVGDSADSGLAAGGTAQVEMRGGGLARSRANGAFATDEAQLTLIDCTVTDSAFTALHLAGSARATVRDGELRGTPQHGARVTERALLTLTGTRVESAELSGIAVDGGDLTARRCRVTDAGTGISLTSAHRPLLDNCEITDCGTGLEVTADTGALVADTRVRGSRSAGVFLGERSTAWLDSCEITDSKGSALVLWNGARPRVSGTRIARSAKNGVYIADGAAGLLTDCDISATGFPALYVGKDAKPVVRRCVVRDTDEDLKLADGAEPVFEECRADAVKDSTLPVSAKGPAPAGARALAAGGAPGTGPSLGAETVEASAESLEDLLAELRALIGLERVKQDVETLVKLMQLVRRRTEAGLPPPPLSRHLVFAGNAGTGKTTVARLYGRLLAALGLLTRGHLVEADRGALVGEYVGHTAPKTTAVFRQAVGGVLFIDEAYALVPHGQGNDFGMEAISTLVKLMEDHREDVVVIVAGYPDEMGRFIDANPGLASRFTRTLLFDDYDTDELVGIVAQQAEQHRYELGGATMDTLATYFAGVERDDRFGNGRTARQLFQRMTERHAARLADSALLTSATSDEVDAEAETKNLVTLLPEDIPPMQTL</sequence>
<dbReference type="InterPro" id="IPR011050">
    <property type="entry name" value="Pectin_lyase_fold/virulence"/>
</dbReference>
<dbReference type="PANTHER" id="PTHR43392">
    <property type="entry name" value="AAA-TYPE ATPASE FAMILY PROTEIN / ANKYRIN REPEAT FAMILY PROTEIN"/>
    <property type="match status" value="1"/>
</dbReference>
<keyword evidence="2" id="KW-0547">Nucleotide-binding</keyword>
<evidence type="ECO:0000259" key="6">
    <source>
        <dbReference type="SMART" id="SM00382"/>
    </source>
</evidence>
<dbReference type="RefSeq" id="WP_143939781.1">
    <property type="nucleotide sequence ID" value="NZ_VKLS01000007.1"/>
</dbReference>
<dbReference type="InterPro" id="IPR027417">
    <property type="entry name" value="P-loop_NTPase"/>
</dbReference>
<evidence type="ECO:0000256" key="5">
    <source>
        <dbReference type="SAM" id="MobiDB-lite"/>
    </source>
</evidence>
<protein>
    <submittedName>
        <fullName evidence="7">AAA family ATPase</fullName>
    </submittedName>
</protein>
<dbReference type="GO" id="GO:0005524">
    <property type="term" value="F:ATP binding"/>
    <property type="evidence" value="ECO:0007669"/>
    <property type="project" value="UniProtKB-KW"/>
</dbReference>
<organism evidence="7 8">
    <name type="scientific">Streptomyces benahoarensis</name>
    <dbReference type="NCBI Taxonomy" id="2595054"/>
    <lineage>
        <taxon>Bacteria</taxon>
        <taxon>Bacillati</taxon>
        <taxon>Actinomycetota</taxon>
        <taxon>Actinomycetes</taxon>
        <taxon>Kitasatosporales</taxon>
        <taxon>Streptomycetaceae</taxon>
        <taxon>Streptomyces</taxon>
    </lineage>
</organism>
<comment type="similarity">
    <text evidence="1">Belongs to the CbxX/CfxQ family.</text>
</comment>
<keyword evidence="3" id="KW-0067">ATP-binding</keyword>
<evidence type="ECO:0000313" key="8">
    <source>
        <dbReference type="Proteomes" id="UP000320888"/>
    </source>
</evidence>
<gene>
    <name evidence="7" type="ORF">FNZ23_01625</name>
</gene>
<dbReference type="InterPro" id="IPR012334">
    <property type="entry name" value="Pectin_lyas_fold"/>
</dbReference>
<evidence type="ECO:0000256" key="2">
    <source>
        <dbReference type="ARBA" id="ARBA00022741"/>
    </source>
</evidence>
<evidence type="ECO:0000256" key="4">
    <source>
        <dbReference type="SAM" id="Coils"/>
    </source>
</evidence>
<evidence type="ECO:0000313" key="7">
    <source>
        <dbReference type="EMBL" id="TSB43954.1"/>
    </source>
</evidence>
<dbReference type="InterPro" id="IPR003593">
    <property type="entry name" value="AAA+_ATPase"/>
</dbReference>
<dbReference type="InterPro" id="IPR041627">
    <property type="entry name" value="AAA_lid_6"/>
</dbReference>
<evidence type="ECO:0000256" key="3">
    <source>
        <dbReference type="ARBA" id="ARBA00022840"/>
    </source>
</evidence>
<dbReference type="Proteomes" id="UP000320888">
    <property type="component" value="Unassembled WGS sequence"/>
</dbReference>
<dbReference type="InterPro" id="IPR050773">
    <property type="entry name" value="CbxX/CfxQ_RuBisCO_ESX"/>
</dbReference>
<dbReference type="SMART" id="SM00382">
    <property type="entry name" value="AAA"/>
    <property type="match status" value="1"/>
</dbReference>
<accession>A0A553ZR57</accession>
<dbReference type="CDD" id="cd00009">
    <property type="entry name" value="AAA"/>
    <property type="match status" value="1"/>
</dbReference>
<name>A0A553ZR57_9ACTN</name>
<dbReference type="PRINTS" id="PR00819">
    <property type="entry name" value="CBXCFQXSUPER"/>
</dbReference>
<dbReference type="InterPro" id="IPR003959">
    <property type="entry name" value="ATPase_AAA_core"/>
</dbReference>
<dbReference type="OrthoDB" id="9806903at2"/>
<dbReference type="Pfam" id="PF13229">
    <property type="entry name" value="Beta_helix"/>
    <property type="match status" value="2"/>
</dbReference>
<dbReference type="Pfam" id="PF00004">
    <property type="entry name" value="AAA"/>
    <property type="match status" value="1"/>
</dbReference>
<feature type="coiled-coil region" evidence="4">
    <location>
        <begin position="632"/>
        <end position="675"/>
    </location>
</feature>
<dbReference type="InterPro" id="IPR039448">
    <property type="entry name" value="Beta_helix"/>
</dbReference>
<dbReference type="PANTHER" id="PTHR43392:SF2">
    <property type="entry name" value="AAA-TYPE ATPASE FAMILY PROTEIN _ ANKYRIN REPEAT FAMILY PROTEIN"/>
    <property type="match status" value="1"/>
</dbReference>
<reference evidence="7 8" key="1">
    <citation type="submission" date="2019-07" db="EMBL/GenBank/DDBJ databases">
        <title>Draft genome for Streptomyces benahoarensis MZ03-48.</title>
        <authorList>
            <person name="Gonzalez-Pimentel J.L."/>
        </authorList>
    </citation>
    <scope>NUCLEOTIDE SEQUENCE [LARGE SCALE GENOMIC DNA]</scope>
    <source>
        <strain evidence="7 8">MZ03-48</strain>
    </source>
</reference>
<dbReference type="SUPFAM" id="SSF52540">
    <property type="entry name" value="P-loop containing nucleoside triphosphate hydrolases"/>
    <property type="match status" value="1"/>
</dbReference>
<dbReference type="InterPro" id="IPR000641">
    <property type="entry name" value="CbxX/CfxQ"/>
</dbReference>
<dbReference type="FunFam" id="3.40.50.300:FF:000216">
    <property type="entry name" value="Type VII secretion ATPase EccA"/>
    <property type="match status" value="1"/>
</dbReference>
<evidence type="ECO:0000256" key="1">
    <source>
        <dbReference type="ARBA" id="ARBA00010378"/>
    </source>
</evidence>
<dbReference type="GO" id="GO:0016887">
    <property type="term" value="F:ATP hydrolysis activity"/>
    <property type="evidence" value="ECO:0007669"/>
    <property type="project" value="InterPro"/>
</dbReference>
<dbReference type="AlphaFoldDB" id="A0A553ZR57"/>
<dbReference type="Pfam" id="PF17866">
    <property type="entry name" value="AAA_lid_6"/>
    <property type="match status" value="1"/>
</dbReference>
<proteinExistence type="inferred from homology"/>
<keyword evidence="8" id="KW-1185">Reference proteome</keyword>